<evidence type="ECO:0000313" key="2">
    <source>
        <dbReference type="EMBL" id="WFU65581.1"/>
    </source>
</evidence>
<protein>
    <submittedName>
        <fullName evidence="2">Uncharacterized protein</fullName>
    </submittedName>
</protein>
<proteinExistence type="predicted"/>
<dbReference type="Proteomes" id="UP001221546">
    <property type="component" value="Chromosome"/>
</dbReference>
<name>A0ABY8JMG3_9BRAD</name>
<feature type="compositionally biased region" description="Basic and acidic residues" evidence="1">
    <location>
        <begin position="8"/>
        <end position="21"/>
    </location>
</feature>
<feature type="region of interest" description="Disordered" evidence="1">
    <location>
        <begin position="1"/>
        <end position="30"/>
    </location>
</feature>
<feature type="region of interest" description="Disordered" evidence="1">
    <location>
        <begin position="66"/>
        <end position="111"/>
    </location>
</feature>
<dbReference type="EMBL" id="CP121646">
    <property type="protein sequence ID" value="WFU65581.1"/>
    <property type="molecule type" value="Genomic_DNA"/>
</dbReference>
<keyword evidence="3" id="KW-1185">Reference proteome</keyword>
<evidence type="ECO:0000313" key="3">
    <source>
        <dbReference type="Proteomes" id="UP001221546"/>
    </source>
</evidence>
<evidence type="ECO:0000256" key="1">
    <source>
        <dbReference type="SAM" id="MobiDB-lite"/>
    </source>
</evidence>
<organism evidence="2 3">
    <name type="scientific">Bradyrhizobium brasilense</name>
    <dbReference type="NCBI Taxonomy" id="1419277"/>
    <lineage>
        <taxon>Bacteria</taxon>
        <taxon>Pseudomonadati</taxon>
        <taxon>Pseudomonadota</taxon>
        <taxon>Alphaproteobacteria</taxon>
        <taxon>Hyphomicrobiales</taxon>
        <taxon>Nitrobacteraceae</taxon>
        <taxon>Bradyrhizobium</taxon>
    </lineage>
</organism>
<accession>A0ABY8JMG3</accession>
<gene>
    <name evidence="2" type="ORF">QA636_08695</name>
</gene>
<dbReference type="RefSeq" id="WP_076826964.1">
    <property type="nucleotide sequence ID" value="NZ_CP121646.1"/>
</dbReference>
<reference evidence="2 3" key="1">
    <citation type="submission" date="2023-04" db="EMBL/GenBank/DDBJ databases">
        <title>Australian commercial rhizobial inoculants.</title>
        <authorList>
            <person name="Kohlmeier M.G."/>
            <person name="O'Hara G.W."/>
            <person name="Colombi E."/>
            <person name="Ramsay J.P."/>
            <person name="Terpolilli J."/>
        </authorList>
    </citation>
    <scope>NUCLEOTIDE SEQUENCE [LARGE SCALE GENOMIC DNA]</scope>
    <source>
        <strain evidence="2 3">CB627</strain>
    </source>
</reference>
<sequence>MRITGARRRWDQLARDPDRRRPMASSATAATDFSQIGASFGDGGRWFAICRRNSSSSGSPVIGAVNASGGNLRRHSGMPAAAAASASERPSMTHARARADAIPARGTRQRE</sequence>